<feature type="domain" description="Calponin-homology (CH)" evidence="4">
    <location>
        <begin position="158"/>
        <end position="263"/>
    </location>
</feature>
<dbReference type="SUPFAM" id="SSF46966">
    <property type="entry name" value="Spectrin repeat"/>
    <property type="match status" value="3"/>
</dbReference>
<dbReference type="PANTHER" id="PTHR11915">
    <property type="entry name" value="SPECTRIN/FILAMIN RELATED CYTOSKELETAL PROTEIN"/>
    <property type="match status" value="1"/>
</dbReference>
<dbReference type="SUPFAM" id="SSF47576">
    <property type="entry name" value="Calponin-homology domain, CH-domain"/>
    <property type="match status" value="1"/>
</dbReference>
<evidence type="ECO:0000256" key="3">
    <source>
        <dbReference type="SAM" id="Coils"/>
    </source>
</evidence>
<proteinExistence type="predicted"/>
<keyword evidence="1" id="KW-0677">Repeat</keyword>
<comment type="caution">
    <text evidence="5">The sequence shown here is derived from an EMBL/GenBank/DDBJ whole genome shotgun (WGS) entry which is preliminary data.</text>
</comment>
<evidence type="ECO:0000313" key="5">
    <source>
        <dbReference type="EMBL" id="OTF73086.1"/>
    </source>
</evidence>
<dbReference type="InterPro" id="IPR036872">
    <property type="entry name" value="CH_dom_sf"/>
</dbReference>
<keyword evidence="6" id="KW-1185">Reference proteome</keyword>
<dbReference type="InterPro" id="IPR001589">
    <property type="entry name" value="Actinin_actin-bd_CS"/>
</dbReference>
<dbReference type="Gene3D" id="1.20.58.60">
    <property type="match status" value="3"/>
</dbReference>
<evidence type="ECO:0000256" key="1">
    <source>
        <dbReference type="ARBA" id="ARBA00022737"/>
    </source>
</evidence>
<name>A0A1Y3B0C0_EURMA</name>
<dbReference type="CDD" id="cd21193">
    <property type="entry name" value="CH_beta_spectrin_rpt1"/>
    <property type="match status" value="1"/>
</dbReference>
<dbReference type="Gene3D" id="1.10.418.10">
    <property type="entry name" value="Calponin-like domain"/>
    <property type="match status" value="2"/>
</dbReference>
<dbReference type="Pfam" id="PF00435">
    <property type="entry name" value="Spectrin"/>
    <property type="match status" value="1"/>
</dbReference>
<accession>A0A1Y3B0C0</accession>
<keyword evidence="3" id="KW-0175">Coiled coil</keyword>
<protein>
    <recommendedName>
        <fullName evidence="4">Calponin-homology (CH) domain-containing protein</fullName>
    </recommendedName>
</protein>
<feature type="coiled-coil region" evidence="3">
    <location>
        <begin position="562"/>
        <end position="615"/>
    </location>
</feature>
<feature type="domain" description="Calponin-homology (CH)" evidence="4">
    <location>
        <begin position="39"/>
        <end position="142"/>
    </location>
</feature>
<sequence>MENHKNVNNSHQRYSKHDDIVSLKFERNRINQLHEERIRVQKKTFTKWTNSFLQKAKMDVDDIFVDLADGKKLLKLLEIISGEKLGKPNSGKLRVQKIENVNKCLAFLHTKVKLESIGAEDIVDGNKTLILGLLWTIILRFQIQDIEIQLEEDNDKKHSAKEALLLWCQRKTNGYPNVNVTDFTQSWRNGMAFNALIHSHRPELINFERLDPKNSIENLTNAFKVAQENLAIQPLLDPEDVDTGKPDEKSILTYVSSYYHTFAKYNSELISGKRITNIISQLMEIDRLQLNYELLTTNLLNWIQMKIHQLDKCESFSNLDQVQHEFTRFKEYRTVEKPPKYRERSEIEALLFNIQTKRKALGQVLYVPPEEKLIQDIQKNWIDLEKAEHRHELKLRGEMRRLEQINNMAESFYRKSNIRKSYLDEMIQVLSDVRYGNNLNQVEATIKKHEAISADILSRKERIDSLSQMVVELKNENYVHIDKVENFFVEIKLSWDKLLSILEMHQKNLLTATNFMRTKSEIETIINEFHDIIKRISIDSNVTHLRIAEEYLQTHTLLEAQIASNDETVKRLTNNANKLLEQEQVQQSLLLQKEIPNLKQSLHSLRKSHETLKQQSAIKRQKLIKLRDFYRLLQDIEEEETTVAEKLNICQAILPDN</sequence>
<reference evidence="5 6" key="1">
    <citation type="submission" date="2017-03" db="EMBL/GenBank/DDBJ databases">
        <title>Genome Survey of Euroglyphus maynei.</title>
        <authorList>
            <person name="Arlian L.G."/>
            <person name="Morgan M.S."/>
            <person name="Rider S.D."/>
        </authorList>
    </citation>
    <scope>NUCLEOTIDE SEQUENCE [LARGE SCALE GENOMIC DNA]</scope>
    <source>
        <strain evidence="5">Arlian Lab</strain>
        <tissue evidence="5">Whole body</tissue>
    </source>
</reference>
<dbReference type="OrthoDB" id="18853at2759"/>
<keyword evidence="2" id="KW-0009">Actin-binding</keyword>
<dbReference type="CDD" id="cd00176">
    <property type="entry name" value="SPEC"/>
    <property type="match status" value="1"/>
</dbReference>
<organism evidence="5 6">
    <name type="scientific">Euroglyphus maynei</name>
    <name type="common">Mayne's house dust mite</name>
    <dbReference type="NCBI Taxonomy" id="6958"/>
    <lineage>
        <taxon>Eukaryota</taxon>
        <taxon>Metazoa</taxon>
        <taxon>Ecdysozoa</taxon>
        <taxon>Arthropoda</taxon>
        <taxon>Chelicerata</taxon>
        <taxon>Arachnida</taxon>
        <taxon>Acari</taxon>
        <taxon>Acariformes</taxon>
        <taxon>Sarcoptiformes</taxon>
        <taxon>Astigmata</taxon>
        <taxon>Psoroptidia</taxon>
        <taxon>Analgoidea</taxon>
        <taxon>Pyroglyphidae</taxon>
        <taxon>Pyroglyphinae</taxon>
        <taxon>Euroglyphus</taxon>
    </lineage>
</organism>
<dbReference type="InterPro" id="IPR001715">
    <property type="entry name" value="CH_dom"/>
</dbReference>
<gene>
    <name evidence="5" type="ORF">BLA29_002329</name>
</gene>
<dbReference type="InterPro" id="IPR002017">
    <property type="entry name" value="Spectrin_repeat"/>
</dbReference>
<evidence type="ECO:0000256" key="2">
    <source>
        <dbReference type="ARBA" id="ARBA00023203"/>
    </source>
</evidence>
<evidence type="ECO:0000313" key="6">
    <source>
        <dbReference type="Proteomes" id="UP000194236"/>
    </source>
</evidence>
<dbReference type="EMBL" id="MUJZ01053230">
    <property type="protein sequence ID" value="OTF73086.1"/>
    <property type="molecule type" value="Genomic_DNA"/>
</dbReference>
<dbReference type="Pfam" id="PF00307">
    <property type="entry name" value="CH"/>
    <property type="match status" value="2"/>
</dbReference>
<dbReference type="FunFam" id="1.10.418.10:FF:000043">
    <property type="entry name" value="Spectrin beta chain, non-erythrocytic"/>
    <property type="match status" value="1"/>
</dbReference>
<dbReference type="PROSITE" id="PS50021">
    <property type="entry name" value="CH"/>
    <property type="match status" value="2"/>
</dbReference>
<dbReference type="FunFam" id="1.10.418.10:FF:000001">
    <property type="entry name" value="Actinin alpha 1"/>
    <property type="match status" value="1"/>
</dbReference>
<dbReference type="InterPro" id="IPR018159">
    <property type="entry name" value="Spectrin/alpha-actinin"/>
</dbReference>
<dbReference type="SMART" id="SM00033">
    <property type="entry name" value="CH"/>
    <property type="match status" value="2"/>
</dbReference>
<evidence type="ECO:0000259" key="4">
    <source>
        <dbReference type="PROSITE" id="PS50021"/>
    </source>
</evidence>
<dbReference type="SMART" id="SM00150">
    <property type="entry name" value="SPEC"/>
    <property type="match status" value="2"/>
</dbReference>
<dbReference type="GO" id="GO:0003779">
    <property type="term" value="F:actin binding"/>
    <property type="evidence" value="ECO:0007669"/>
    <property type="project" value="UniProtKB-KW"/>
</dbReference>
<dbReference type="Proteomes" id="UP000194236">
    <property type="component" value="Unassembled WGS sequence"/>
</dbReference>
<dbReference type="AlphaFoldDB" id="A0A1Y3B0C0"/>
<dbReference type="PROSITE" id="PS00020">
    <property type="entry name" value="ACTININ_2"/>
    <property type="match status" value="1"/>
</dbReference>
<dbReference type="PROSITE" id="PS00019">
    <property type="entry name" value="ACTININ_1"/>
    <property type="match status" value="1"/>
</dbReference>